<comment type="caution">
    <text evidence="1">The sequence shown here is derived from an EMBL/GenBank/DDBJ whole genome shotgun (WGS) entry which is preliminary data.</text>
</comment>
<gene>
    <name evidence="1" type="ORF">GCM10010528_17620</name>
</gene>
<evidence type="ECO:0000313" key="1">
    <source>
        <dbReference type="EMBL" id="GAA3037531.1"/>
    </source>
</evidence>
<sequence>MDEESAVGVGLQMDGLVEVPRRQRVDRDKREVAEVVALRREGIWLFGLQSALTRSAS</sequence>
<name>A0ABP6LD00_9ACTN</name>
<reference evidence="2" key="1">
    <citation type="journal article" date="2019" name="Int. J. Syst. Evol. Microbiol.">
        <title>The Global Catalogue of Microorganisms (GCM) 10K type strain sequencing project: providing services to taxonomists for standard genome sequencing and annotation.</title>
        <authorList>
            <consortium name="The Broad Institute Genomics Platform"/>
            <consortium name="The Broad Institute Genome Sequencing Center for Infectious Disease"/>
            <person name="Wu L."/>
            <person name="Ma J."/>
        </authorList>
    </citation>
    <scope>NUCLEOTIDE SEQUENCE [LARGE SCALE GENOMIC DNA]</scope>
    <source>
        <strain evidence="2">JCM 14234</strain>
    </source>
</reference>
<protein>
    <recommendedName>
        <fullName evidence="3">Transposase</fullName>
    </recommendedName>
</protein>
<evidence type="ECO:0000313" key="2">
    <source>
        <dbReference type="Proteomes" id="UP001501035"/>
    </source>
</evidence>
<accession>A0ABP6LD00</accession>
<proteinExistence type="predicted"/>
<dbReference type="Proteomes" id="UP001501035">
    <property type="component" value="Unassembled WGS sequence"/>
</dbReference>
<evidence type="ECO:0008006" key="3">
    <source>
        <dbReference type="Google" id="ProtNLM"/>
    </source>
</evidence>
<keyword evidence="2" id="KW-1185">Reference proteome</keyword>
<organism evidence="1 2">
    <name type="scientific">Gordonia defluvii</name>
    <dbReference type="NCBI Taxonomy" id="283718"/>
    <lineage>
        <taxon>Bacteria</taxon>
        <taxon>Bacillati</taxon>
        <taxon>Actinomycetota</taxon>
        <taxon>Actinomycetes</taxon>
        <taxon>Mycobacteriales</taxon>
        <taxon>Gordoniaceae</taxon>
        <taxon>Gordonia</taxon>
    </lineage>
</organism>
<dbReference type="EMBL" id="BAAAVS010000024">
    <property type="protein sequence ID" value="GAA3037531.1"/>
    <property type="molecule type" value="Genomic_DNA"/>
</dbReference>